<dbReference type="eggNOG" id="KOG4670">
    <property type="taxonomic scope" value="Eukaryota"/>
</dbReference>
<dbReference type="InParanoid" id="A0A212F2D9"/>
<sequence>MVVSFSNSSLVRQDGVDPSPDLNTTVIENLGSQHYASSSPNSLLLQRTIDLNLTNKKRSQSLQWIIVNAVFLLVFVYDLSCKCPGYTSILHYVELLCAGVLAANLIQYTLSLAPSREPKLPLSPQQQKLLGLSSADLDSSFILTKSNVSGAVSAESSCSGEPWVGSDADLSLSPRVWRSAPPSPPSPPVPAPCTPPSPVHRDSTHDQFIADRESLANYLRRCDERSAAAAAEVSPTAPRGAPPPYQLSAVDSGVKLEEGSPQGSPQPWWRLDLDPQRLTQWNLNLRLWIQVTILEPVVRELAAADEALSRAALLETGALLEGRSPPGRLRALAALRPPPHPPLSALLPFLEPFADLRYVVRRLRELAKGGCLSEYKWNAGGSEWEPSKPTDAELVLHLFATYLDGQLAGGGGARPFSAEHVLERSAVRRPGRPGVPAVVRVSARPPHYALALGSETLEVGRGRNNLLHALLLLLAAAARLDPPALGRTSLGRAGLNMLWIIGRDR</sequence>
<dbReference type="PANTHER" id="PTHR21780">
    <property type="entry name" value="TRANSMEMBRANE PROTEIN 209"/>
    <property type="match status" value="1"/>
</dbReference>
<dbReference type="AlphaFoldDB" id="A0A212F2D9"/>
<feature type="compositionally biased region" description="Pro residues" evidence="1">
    <location>
        <begin position="181"/>
        <end position="198"/>
    </location>
</feature>
<dbReference type="EMBL" id="AGBW02010753">
    <property type="protein sequence ID" value="OWR47897.1"/>
    <property type="molecule type" value="Genomic_DNA"/>
</dbReference>
<dbReference type="KEGG" id="dpl:KGM_210505"/>
<dbReference type="FunCoup" id="A0A212F2D9">
    <property type="interactions" value="1343"/>
</dbReference>
<dbReference type="Pfam" id="PF09786">
    <property type="entry name" value="CytochromB561_N"/>
    <property type="match status" value="1"/>
</dbReference>
<comment type="caution">
    <text evidence="2">The sequence shown here is derived from an EMBL/GenBank/DDBJ whole genome shotgun (WGS) entry which is preliminary data.</text>
</comment>
<protein>
    <recommendedName>
        <fullName evidence="4">Transmembrane protein 209</fullName>
    </recommendedName>
</protein>
<organism evidence="2 3">
    <name type="scientific">Danaus plexippus plexippus</name>
    <dbReference type="NCBI Taxonomy" id="278856"/>
    <lineage>
        <taxon>Eukaryota</taxon>
        <taxon>Metazoa</taxon>
        <taxon>Ecdysozoa</taxon>
        <taxon>Arthropoda</taxon>
        <taxon>Hexapoda</taxon>
        <taxon>Insecta</taxon>
        <taxon>Pterygota</taxon>
        <taxon>Neoptera</taxon>
        <taxon>Endopterygota</taxon>
        <taxon>Lepidoptera</taxon>
        <taxon>Glossata</taxon>
        <taxon>Ditrysia</taxon>
        <taxon>Papilionoidea</taxon>
        <taxon>Nymphalidae</taxon>
        <taxon>Danainae</taxon>
        <taxon>Danaini</taxon>
        <taxon>Danaina</taxon>
        <taxon>Danaus</taxon>
        <taxon>Danaus</taxon>
    </lineage>
</organism>
<reference evidence="2 3" key="1">
    <citation type="journal article" date="2011" name="Cell">
        <title>The monarch butterfly genome yields insights into long-distance migration.</title>
        <authorList>
            <person name="Zhan S."/>
            <person name="Merlin C."/>
            <person name="Boore J.L."/>
            <person name="Reppert S.M."/>
        </authorList>
    </citation>
    <scope>NUCLEOTIDE SEQUENCE [LARGE SCALE GENOMIC DNA]</scope>
    <source>
        <strain evidence="2">F-2</strain>
    </source>
</reference>
<dbReference type="GO" id="GO:0016020">
    <property type="term" value="C:membrane"/>
    <property type="evidence" value="ECO:0007669"/>
    <property type="project" value="TreeGrafter"/>
</dbReference>
<evidence type="ECO:0000313" key="2">
    <source>
        <dbReference type="EMBL" id="OWR47897.1"/>
    </source>
</evidence>
<gene>
    <name evidence="2" type="ORF">KGM_210505</name>
</gene>
<accession>A0A212F2D9</accession>
<proteinExistence type="predicted"/>
<dbReference type="Proteomes" id="UP000007151">
    <property type="component" value="Unassembled WGS sequence"/>
</dbReference>
<keyword evidence="3" id="KW-1185">Reference proteome</keyword>
<name>A0A212F2D9_DANPL</name>
<evidence type="ECO:0008006" key="4">
    <source>
        <dbReference type="Google" id="ProtNLM"/>
    </source>
</evidence>
<evidence type="ECO:0000313" key="3">
    <source>
        <dbReference type="Proteomes" id="UP000007151"/>
    </source>
</evidence>
<feature type="region of interest" description="Disordered" evidence="1">
    <location>
        <begin position="174"/>
        <end position="204"/>
    </location>
</feature>
<evidence type="ECO:0000256" key="1">
    <source>
        <dbReference type="SAM" id="MobiDB-lite"/>
    </source>
</evidence>
<dbReference type="PANTHER" id="PTHR21780:SF0">
    <property type="entry name" value="TRANSMEMBRANE PROTEIN 209"/>
    <property type="match status" value="1"/>
</dbReference>
<feature type="region of interest" description="Disordered" evidence="1">
    <location>
        <begin position="229"/>
        <end position="248"/>
    </location>
</feature>
<dbReference type="STRING" id="278856.A0A212F2D9"/>
<dbReference type="InterPro" id="IPR019176">
    <property type="entry name" value="Cytochrome_B561-rel"/>
</dbReference>